<protein>
    <submittedName>
        <fullName evidence="1">Uncharacterized protein</fullName>
    </submittedName>
</protein>
<dbReference type="Proteomes" id="UP000027195">
    <property type="component" value="Unassembled WGS sequence"/>
</dbReference>
<dbReference type="InParanoid" id="A0A067MP40"/>
<evidence type="ECO:0000313" key="1">
    <source>
        <dbReference type="EMBL" id="KDQ16485.1"/>
    </source>
</evidence>
<accession>A0A067MP40</accession>
<dbReference type="EMBL" id="KL198027">
    <property type="protein sequence ID" value="KDQ16485.1"/>
    <property type="molecule type" value="Genomic_DNA"/>
</dbReference>
<reference evidence="2" key="1">
    <citation type="journal article" date="2014" name="Proc. Natl. Acad. Sci. U.S.A.">
        <title>Extensive sampling of basidiomycete genomes demonstrates inadequacy of the white-rot/brown-rot paradigm for wood decay fungi.</title>
        <authorList>
            <person name="Riley R."/>
            <person name="Salamov A.A."/>
            <person name="Brown D.W."/>
            <person name="Nagy L.G."/>
            <person name="Floudas D."/>
            <person name="Held B.W."/>
            <person name="Levasseur A."/>
            <person name="Lombard V."/>
            <person name="Morin E."/>
            <person name="Otillar R."/>
            <person name="Lindquist E.A."/>
            <person name="Sun H."/>
            <person name="LaButti K.M."/>
            <person name="Schmutz J."/>
            <person name="Jabbour D."/>
            <person name="Luo H."/>
            <person name="Baker S.E."/>
            <person name="Pisabarro A.G."/>
            <person name="Walton J.D."/>
            <person name="Blanchette R.A."/>
            <person name="Henrissat B."/>
            <person name="Martin F."/>
            <person name="Cullen D."/>
            <person name="Hibbett D.S."/>
            <person name="Grigoriev I.V."/>
        </authorList>
    </citation>
    <scope>NUCLEOTIDE SEQUENCE [LARGE SCALE GENOMIC DNA]</scope>
    <source>
        <strain evidence="2">FD-172 SS1</strain>
    </source>
</reference>
<dbReference type="HOGENOM" id="CLU_2542268_0_0_1"/>
<organism evidence="1 2">
    <name type="scientific">Botryobasidium botryosum (strain FD-172 SS1)</name>
    <dbReference type="NCBI Taxonomy" id="930990"/>
    <lineage>
        <taxon>Eukaryota</taxon>
        <taxon>Fungi</taxon>
        <taxon>Dikarya</taxon>
        <taxon>Basidiomycota</taxon>
        <taxon>Agaricomycotina</taxon>
        <taxon>Agaricomycetes</taxon>
        <taxon>Cantharellales</taxon>
        <taxon>Botryobasidiaceae</taxon>
        <taxon>Botryobasidium</taxon>
    </lineage>
</organism>
<keyword evidence="2" id="KW-1185">Reference proteome</keyword>
<sequence>MPFLGLAIHRRRVLVLPSFGFPRVLLTRLLRRTRPNPLPEIRKHIYTLEPYRYPPNIHVLRSKLAVRPSGYYHQSVPDRLSPD</sequence>
<evidence type="ECO:0000313" key="2">
    <source>
        <dbReference type="Proteomes" id="UP000027195"/>
    </source>
</evidence>
<name>A0A067MP40_BOTB1</name>
<gene>
    <name evidence="1" type="ORF">BOTBODRAFT_250806</name>
</gene>
<dbReference type="AlphaFoldDB" id="A0A067MP40"/>
<proteinExistence type="predicted"/>